<gene>
    <name evidence="1" type="ORF">Lupro_12225</name>
</gene>
<dbReference type="EMBL" id="CP013355">
    <property type="protein sequence ID" value="AMC11981.1"/>
    <property type="molecule type" value="Genomic_DNA"/>
</dbReference>
<organism evidence="1 2">
    <name type="scientific">Lutibacter profundi</name>
    <dbReference type="NCBI Taxonomy" id="1622118"/>
    <lineage>
        <taxon>Bacteria</taxon>
        <taxon>Pseudomonadati</taxon>
        <taxon>Bacteroidota</taxon>
        <taxon>Flavobacteriia</taxon>
        <taxon>Flavobacteriales</taxon>
        <taxon>Flavobacteriaceae</taxon>
        <taxon>Lutibacter</taxon>
    </lineage>
</organism>
<dbReference type="PATRIC" id="fig|1622118.3.peg.2508"/>
<dbReference type="Proteomes" id="UP000059672">
    <property type="component" value="Chromosome"/>
</dbReference>
<dbReference type="SUPFAM" id="SSF53474">
    <property type="entry name" value="alpha/beta-Hydrolases"/>
    <property type="match status" value="1"/>
</dbReference>
<keyword evidence="2" id="KW-1185">Reference proteome</keyword>
<dbReference type="InterPro" id="IPR050583">
    <property type="entry name" value="Mycobacterial_A85_antigen"/>
</dbReference>
<dbReference type="InterPro" id="IPR029058">
    <property type="entry name" value="AB_hydrolase_fold"/>
</dbReference>
<proteinExistence type="predicted"/>
<dbReference type="STRING" id="1622118.Lupro_12225"/>
<reference evidence="2" key="1">
    <citation type="submission" date="2015-12" db="EMBL/GenBank/DDBJ databases">
        <title>Complete genome sequence of Lutibacter profundus strain LP1.</title>
        <authorList>
            <person name="Wissuwa J."/>
            <person name="Le Moine Bauer S."/>
            <person name="Stokke R."/>
            <person name="Dahle H."/>
            <person name="Steen I.H."/>
        </authorList>
    </citation>
    <scope>NUCLEOTIDE SEQUENCE [LARGE SCALE GENOMIC DNA]</scope>
    <source>
        <strain evidence="2">LP1</strain>
    </source>
</reference>
<dbReference type="Pfam" id="PF00756">
    <property type="entry name" value="Esterase"/>
    <property type="match status" value="1"/>
</dbReference>
<dbReference type="InterPro" id="IPR000801">
    <property type="entry name" value="Esterase-like"/>
</dbReference>
<dbReference type="AlphaFoldDB" id="A0A109RQ38"/>
<accession>A0A109RQ38</accession>
<dbReference type="Gene3D" id="3.40.50.1820">
    <property type="entry name" value="alpha/beta hydrolase"/>
    <property type="match status" value="1"/>
</dbReference>
<sequence>MKFIKIFLLILISVVFYNCKNNKTKKPTNEGIKVIAVKAVLSSGKLERVVNFPSKFVQPRNVDIWLPNNYSSKNKYAVLYMHDGQMLFDSTKTWNHQEWKVDEIVGKLLAEKKIKNTIVVGVWNRPKNRHTDYYPKKAFEFLPKKFKDSIFKITEKQYVSDFKVLQSDNYLKFIVKEVKPYIDSHYSTFTTKENTFIAGSSMGGLISWYALCEYPNIFGGAACLSTHWIGFKPQGNSPVPNSFFTYLEQNLPSSNNHKIYFDYGTKTLDKFYLPYQHRVDEILKTKGYNELNSKNLKFEGLDHSENSWNQRFQIPVEFLLKK</sequence>
<name>A0A109RQ38_9FLAO</name>
<dbReference type="OrthoDB" id="9784036at2"/>
<dbReference type="KEGG" id="lut:Lupro_12225"/>
<evidence type="ECO:0000313" key="1">
    <source>
        <dbReference type="EMBL" id="AMC11981.1"/>
    </source>
</evidence>
<dbReference type="PANTHER" id="PTHR48098:SF6">
    <property type="entry name" value="FERRI-BACILLIBACTIN ESTERASE BESA"/>
    <property type="match status" value="1"/>
</dbReference>
<evidence type="ECO:0000313" key="2">
    <source>
        <dbReference type="Proteomes" id="UP000059672"/>
    </source>
</evidence>
<dbReference type="RefSeq" id="WP_068210815.1">
    <property type="nucleotide sequence ID" value="NZ_CP013355.1"/>
</dbReference>
<protein>
    <submittedName>
        <fullName evidence="1">Esterase</fullName>
    </submittedName>
</protein>
<reference evidence="1 2" key="2">
    <citation type="journal article" date="2016" name="Int. J. Syst. Evol. Microbiol.">
        <title>Lutibacter profundi sp. nov., isolated from a deep-sea hydrothermal system on the Arctic Mid-Ocean Ridge and emended description of the genus Lutibacter.</title>
        <authorList>
            <person name="Le Moine Bauer S."/>
            <person name="Roalkvam I."/>
            <person name="Steen I.H."/>
            <person name="Dahle H."/>
        </authorList>
    </citation>
    <scope>NUCLEOTIDE SEQUENCE [LARGE SCALE GENOMIC DNA]</scope>
    <source>
        <strain evidence="1 2">LP1</strain>
    </source>
</reference>
<dbReference type="PANTHER" id="PTHR48098">
    <property type="entry name" value="ENTEROCHELIN ESTERASE-RELATED"/>
    <property type="match status" value="1"/>
</dbReference>